<dbReference type="InterPro" id="IPR006119">
    <property type="entry name" value="Resolv_N"/>
</dbReference>
<keyword evidence="3" id="KW-0238">DNA-binding</keyword>
<dbReference type="InterPro" id="IPR009057">
    <property type="entry name" value="Homeodomain-like_sf"/>
</dbReference>
<evidence type="ECO:0000256" key="3">
    <source>
        <dbReference type="ARBA" id="ARBA00023125"/>
    </source>
</evidence>
<dbReference type="AlphaFoldDB" id="A0A6P1NEC3"/>
<dbReference type="SUPFAM" id="SSF46689">
    <property type="entry name" value="Homeodomain-like"/>
    <property type="match status" value="1"/>
</dbReference>
<dbReference type="InterPro" id="IPR050639">
    <property type="entry name" value="SSR_resolvase"/>
</dbReference>
<dbReference type="InterPro" id="IPR006120">
    <property type="entry name" value="Resolvase_HTH_dom"/>
</dbReference>
<name>A0A6P1NEC3_9MICC</name>
<comment type="similarity">
    <text evidence="1">Belongs to the site-specific recombinase resolvase family.</text>
</comment>
<keyword evidence="7" id="KW-1185">Reference proteome</keyword>
<accession>A0A6P1NEC3</accession>
<dbReference type="GO" id="GO:0003677">
    <property type="term" value="F:DNA binding"/>
    <property type="evidence" value="ECO:0007669"/>
    <property type="project" value="UniProtKB-KW"/>
</dbReference>
<dbReference type="Pfam" id="PF02796">
    <property type="entry name" value="HTH_7"/>
    <property type="match status" value="1"/>
</dbReference>
<dbReference type="GO" id="GO:0015074">
    <property type="term" value="P:DNA integration"/>
    <property type="evidence" value="ECO:0007669"/>
    <property type="project" value="UniProtKB-KW"/>
</dbReference>
<protein>
    <submittedName>
        <fullName evidence="6">Recombinase family protein</fullName>
    </submittedName>
</protein>
<dbReference type="EMBL" id="CP047898">
    <property type="protein sequence ID" value="QHK18935.1"/>
    <property type="molecule type" value="Genomic_DNA"/>
</dbReference>
<evidence type="ECO:0000256" key="2">
    <source>
        <dbReference type="ARBA" id="ARBA00022908"/>
    </source>
</evidence>
<evidence type="ECO:0000313" key="6">
    <source>
        <dbReference type="EMBL" id="QHK18935.1"/>
    </source>
</evidence>
<evidence type="ECO:0000256" key="4">
    <source>
        <dbReference type="ARBA" id="ARBA00023172"/>
    </source>
</evidence>
<evidence type="ECO:0000256" key="1">
    <source>
        <dbReference type="ARBA" id="ARBA00009913"/>
    </source>
</evidence>
<proteinExistence type="inferred from homology"/>
<dbReference type="Proteomes" id="UP000464186">
    <property type="component" value="Chromosome"/>
</dbReference>
<keyword evidence="4" id="KW-0233">DNA recombination</keyword>
<dbReference type="Pfam" id="PF00239">
    <property type="entry name" value="Resolvase"/>
    <property type="match status" value="1"/>
</dbReference>
<sequence length="202" mass="21875">MATQHFDLIGYTRVSTNGQDARLQRDALKTAGCGRIFEDKISSRATARPGLAEALDHLRPTDTLCVWKLDRLGRSVKEVLTIADSLHDQGVGLRILTGTLTGTYNPTGEGKFFFVMMAAFAELERDMIHERTMAGLAAARAQGRTGGRPTVMDTDTLSAARARQAKGESPTQIAKALGVSRASIYRHLPTSNPRTVPPGQNP</sequence>
<dbReference type="Gene3D" id="3.40.50.1390">
    <property type="entry name" value="Resolvase, N-terminal catalytic domain"/>
    <property type="match status" value="1"/>
</dbReference>
<dbReference type="PROSITE" id="PS51736">
    <property type="entry name" value="RECOMBINASES_3"/>
    <property type="match status" value="1"/>
</dbReference>
<dbReference type="SMART" id="SM00857">
    <property type="entry name" value="Resolvase"/>
    <property type="match status" value="1"/>
</dbReference>
<keyword evidence="2" id="KW-0229">DNA integration</keyword>
<dbReference type="CDD" id="cd00569">
    <property type="entry name" value="HTH_Hin_like"/>
    <property type="match status" value="1"/>
</dbReference>
<dbReference type="FunFam" id="3.40.50.1390:FF:000001">
    <property type="entry name" value="DNA recombinase"/>
    <property type="match status" value="1"/>
</dbReference>
<dbReference type="GO" id="GO:0000150">
    <property type="term" value="F:DNA strand exchange activity"/>
    <property type="evidence" value="ECO:0007669"/>
    <property type="project" value="InterPro"/>
</dbReference>
<reference evidence="6 7" key="1">
    <citation type="submission" date="2020-01" db="EMBL/GenBank/DDBJ databases">
        <title>Pseudarthrobacter psychrotolerans sp. nov., isolated from antarctic soil.</title>
        <authorList>
            <person name="Shin Y."/>
            <person name="Park W."/>
        </authorList>
    </citation>
    <scope>NUCLEOTIDE SEQUENCE [LARGE SCALE GENOMIC DNA]</scope>
    <source>
        <strain evidence="6 7">YJ56</strain>
    </source>
</reference>
<dbReference type="SUPFAM" id="SSF53041">
    <property type="entry name" value="Resolvase-like"/>
    <property type="match status" value="1"/>
</dbReference>
<evidence type="ECO:0000313" key="7">
    <source>
        <dbReference type="Proteomes" id="UP000464186"/>
    </source>
</evidence>
<evidence type="ECO:0000259" key="5">
    <source>
        <dbReference type="PROSITE" id="PS51736"/>
    </source>
</evidence>
<dbReference type="InterPro" id="IPR036162">
    <property type="entry name" value="Resolvase-like_N_sf"/>
</dbReference>
<organism evidence="6 7">
    <name type="scientific">Pseudarthrobacter psychrotolerans</name>
    <dbReference type="NCBI Taxonomy" id="2697569"/>
    <lineage>
        <taxon>Bacteria</taxon>
        <taxon>Bacillati</taxon>
        <taxon>Actinomycetota</taxon>
        <taxon>Actinomycetes</taxon>
        <taxon>Micrococcales</taxon>
        <taxon>Micrococcaceae</taxon>
        <taxon>Pseudarthrobacter</taxon>
    </lineage>
</organism>
<dbReference type="CDD" id="cd03768">
    <property type="entry name" value="SR_ResInv"/>
    <property type="match status" value="1"/>
</dbReference>
<gene>
    <name evidence="6" type="ORF">GU243_03245</name>
</gene>
<dbReference type="PANTHER" id="PTHR30461">
    <property type="entry name" value="DNA-INVERTASE FROM LAMBDOID PROPHAGE"/>
    <property type="match status" value="1"/>
</dbReference>
<dbReference type="Gene3D" id="1.10.10.60">
    <property type="entry name" value="Homeodomain-like"/>
    <property type="match status" value="1"/>
</dbReference>
<feature type="domain" description="Resolvase/invertase-type recombinase catalytic" evidence="5">
    <location>
        <begin position="7"/>
        <end position="143"/>
    </location>
</feature>
<dbReference type="PANTHER" id="PTHR30461:SF2">
    <property type="entry name" value="SERINE RECOMBINASE PINE-RELATED"/>
    <property type="match status" value="1"/>
</dbReference>
<dbReference type="KEGG" id="psey:GU243_03245"/>